<proteinExistence type="inferred from homology"/>
<organism evidence="7 8">
    <name type="scientific">Thermoproteota archaeon</name>
    <dbReference type="NCBI Taxonomy" id="2056631"/>
    <lineage>
        <taxon>Archaea</taxon>
        <taxon>Thermoproteota</taxon>
    </lineage>
</organism>
<dbReference type="NCBIfam" id="TIGR00306">
    <property type="entry name" value="apgM"/>
    <property type="match status" value="1"/>
</dbReference>
<comment type="pathway">
    <text evidence="3">Carbohydrate degradation.</text>
</comment>
<evidence type="ECO:0000256" key="1">
    <source>
        <dbReference type="ARBA" id="ARBA00000370"/>
    </source>
</evidence>
<evidence type="ECO:0000256" key="2">
    <source>
        <dbReference type="ARBA" id="ARBA00002315"/>
    </source>
</evidence>
<evidence type="ECO:0000256" key="5">
    <source>
        <dbReference type="ARBA" id="ARBA00023152"/>
    </source>
</evidence>
<comment type="catalytic activity">
    <reaction evidence="1">
        <text>(2R)-2-phosphoglycerate = (2R)-3-phosphoglycerate</text>
        <dbReference type="Rhea" id="RHEA:15901"/>
        <dbReference type="ChEBI" id="CHEBI:58272"/>
        <dbReference type="ChEBI" id="CHEBI:58289"/>
        <dbReference type="EC" id="5.4.2.12"/>
    </reaction>
</comment>
<dbReference type="PANTHER" id="PTHR31209">
    <property type="entry name" value="COFACTOR-INDEPENDENT PHOSPHOGLYCERATE MUTASE"/>
    <property type="match status" value="1"/>
</dbReference>
<keyword evidence="5" id="KW-0324">Glycolysis</keyword>
<comment type="similarity">
    <text evidence="4">Belongs to the BPG-independent phosphoglycerate mutase family. A-PGAM subfamily.</text>
</comment>
<evidence type="ECO:0000313" key="7">
    <source>
        <dbReference type="EMBL" id="TDA39401.1"/>
    </source>
</evidence>
<dbReference type="Pfam" id="PF01676">
    <property type="entry name" value="Metalloenzyme"/>
    <property type="match status" value="1"/>
</dbReference>
<dbReference type="EMBL" id="QNVH01000014">
    <property type="protein sequence ID" value="TDA39401.1"/>
    <property type="molecule type" value="Genomic_DNA"/>
</dbReference>
<dbReference type="AlphaFoldDB" id="A0A523BEM9"/>
<dbReference type="GO" id="GO:0004619">
    <property type="term" value="F:phosphoglycerate mutase activity"/>
    <property type="evidence" value="ECO:0007669"/>
    <property type="project" value="UniProtKB-EC"/>
</dbReference>
<dbReference type="GO" id="GO:0046872">
    <property type="term" value="F:metal ion binding"/>
    <property type="evidence" value="ECO:0007669"/>
    <property type="project" value="InterPro"/>
</dbReference>
<dbReference type="InterPro" id="IPR017850">
    <property type="entry name" value="Alkaline_phosphatase_core_sf"/>
</dbReference>
<sequence length="422" mass="45708">MKHLLYVLLDGLGDLPVKSLGDRTPLEAADHPNMDSLARKGISGIVYTVGRGIAPESDVAVISMLGYDPAKTYTGRGPIEVFGSGMVMDNGDLAVRCNFATVDDNMNIIDRRVGRSLSTGEARVLAETINQTVTLESHPATFEFRSTVGHRAVLLIKSEEGPLSGNITNTDPAYQRMEGLGIASANFVNKVMRCEPLDSSEEARRAAELLEEFTRKSHEALKDHPVNLIRRREGKPPANVVLSRDAGSRLPDFQHIKDKYGREFASMVEMPVERGIALLCGMDLVELPPPTGDQAWDYKKRAELASELVEAYGAVYVHIKGPDEPAHDGNCEGKKRAIEMIDKHFFGNLDLDLSENVVAVTSDHATPCSLKAHSGDPVPLIVSGGNIKNDGTDAFGESQCAKGSLGVMIGQEVLAKIFSLMA</sequence>
<name>A0A523BEM9_9CREN</name>
<dbReference type="CDD" id="cd16011">
    <property type="entry name" value="iPGM_like"/>
    <property type="match status" value="1"/>
</dbReference>
<reference evidence="7 8" key="1">
    <citation type="journal article" date="2019" name="Nat. Microbiol.">
        <title>Expanding anaerobic alkane metabolism in the domain of Archaea.</title>
        <authorList>
            <person name="Wang Y."/>
            <person name="Wegener G."/>
            <person name="Hou J."/>
            <person name="Wang F."/>
            <person name="Xiao X."/>
        </authorList>
    </citation>
    <scope>NUCLEOTIDE SEQUENCE [LARGE SCALE GENOMIC DNA]</scope>
    <source>
        <strain evidence="7">WYZ-LMO10</strain>
    </source>
</reference>
<feature type="domain" description="Metalloenzyme" evidence="6">
    <location>
        <begin position="5"/>
        <end position="413"/>
    </location>
</feature>
<dbReference type="InterPro" id="IPR042253">
    <property type="entry name" value="Pglycerate_mutase_ApgM_sf"/>
</dbReference>
<dbReference type="Pfam" id="PF10143">
    <property type="entry name" value="PhosphMutase"/>
    <property type="match status" value="1"/>
</dbReference>
<evidence type="ECO:0000313" key="8">
    <source>
        <dbReference type="Proteomes" id="UP000315399"/>
    </source>
</evidence>
<evidence type="ECO:0000256" key="3">
    <source>
        <dbReference type="ARBA" id="ARBA00004921"/>
    </source>
</evidence>
<evidence type="ECO:0000256" key="4">
    <source>
        <dbReference type="ARBA" id="ARBA00005524"/>
    </source>
</evidence>
<comment type="function">
    <text evidence="2">Catalyzes the interconversion of 2-phosphoglycerate and 3-phosphoglycerate.</text>
</comment>
<dbReference type="InterPro" id="IPR006124">
    <property type="entry name" value="Metalloenzyme"/>
</dbReference>
<gene>
    <name evidence="7" type="ORF">DSO08_02280</name>
</gene>
<evidence type="ECO:0000259" key="6">
    <source>
        <dbReference type="Pfam" id="PF01676"/>
    </source>
</evidence>
<dbReference type="Proteomes" id="UP000315399">
    <property type="component" value="Unassembled WGS sequence"/>
</dbReference>
<dbReference type="InterPro" id="IPR004456">
    <property type="entry name" value="Pglycerate_mutase_ApgM"/>
</dbReference>
<dbReference type="PANTHER" id="PTHR31209:SF0">
    <property type="entry name" value="METALLOENZYME DOMAIN-CONTAINING PROTEIN"/>
    <property type="match status" value="1"/>
</dbReference>
<dbReference type="PIRSF" id="PIRSF006392">
    <property type="entry name" value="IPGAM_arch"/>
    <property type="match status" value="1"/>
</dbReference>
<comment type="caution">
    <text evidence="7">The sequence shown here is derived from an EMBL/GenBank/DDBJ whole genome shotgun (WGS) entry which is preliminary data.</text>
</comment>
<dbReference type="Gene3D" id="3.30.70.2130">
    <property type="entry name" value="Metalloenzyme domain"/>
    <property type="match status" value="1"/>
</dbReference>
<dbReference type="SUPFAM" id="SSF53649">
    <property type="entry name" value="Alkaline phosphatase-like"/>
    <property type="match status" value="1"/>
</dbReference>
<protein>
    <submittedName>
        <fullName evidence="7">Phosphoglycerate mutase</fullName>
    </submittedName>
</protein>
<dbReference type="Gene3D" id="3.40.720.10">
    <property type="entry name" value="Alkaline Phosphatase, subunit A"/>
    <property type="match status" value="1"/>
</dbReference>
<dbReference type="GO" id="GO:0006096">
    <property type="term" value="P:glycolytic process"/>
    <property type="evidence" value="ECO:0007669"/>
    <property type="project" value="UniProtKB-KW"/>
</dbReference>
<accession>A0A523BEM9</accession>